<proteinExistence type="predicted"/>
<organism evidence="1 2">
    <name type="scientific">Bacillus subtilis</name>
    <dbReference type="NCBI Taxonomy" id="1423"/>
    <lineage>
        <taxon>Bacteria</taxon>
        <taxon>Bacillati</taxon>
        <taxon>Bacillota</taxon>
        <taxon>Bacilli</taxon>
        <taxon>Bacillales</taxon>
        <taxon>Bacillaceae</taxon>
        <taxon>Bacillus</taxon>
    </lineage>
</organism>
<sequence>MTTINLSDLKEGIEGLLRERLRILEKSTLDLSAEELKKIIDYDYVEQHIISFVPEFTNKQGNSLGGY</sequence>
<dbReference type="PATRIC" id="fig|1423.173.peg.3695"/>
<name>A0A0D1KM15_BACIU</name>
<protein>
    <submittedName>
        <fullName evidence="1">Uncharacterized protein</fullName>
    </submittedName>
</protein>
<reference evidence="1 2" key="1">
    <citation type="submission" date="2014-12" db="EMBL/GenBank/DDBJ databases">
        <title>Comparative genome analysis of Bacillus coagulans HM-08, Clostridium butyricum HM-68, Bacillus subtilis HM-66 and Bacillus licheniformis BL-09.</title>
        <authorList>
            <person name="Zhang H."/>
        </authorList>
    </citation>
    <scope>NUCLEOTIDE SEQUENCE [LARGE SCALE GENOMIC DNA]</scope>
    <source>
        <strain evidence="1 2">HM-66</strain>
    </source>
</reference>
<dbReference type="Proteomes" id="UP000032247">
    <property type="component" value="Unassembled WGS sequence"/>
</dbReference>
<evidence type="ECO:0000313" key="1">
    <source>
        <dbReference type="EMBL" id="KIU09845.1"/>
    </source>
</evidence>
<evidence type="ECO:0000313" key="2">
    <source>
        <dbReference type="Proteomes" id="UP000032247"/>
    </source>
</evidence>
<dbReference type="AlphaFoldDB" id="A0A0D1KM15"/>
<dbReference type="EMBL" id="JXBC01000007">
    <property type="protein sequence ID" value="KIU09845.1"/>
    <property type="molecule type" value="Genomic_DNA"/>
</dbReference>
<gene>
    <name evidence="1" type="ORF">SC09_contig10orf00017</name>
</gene>
<comment type="caution">
    <text evidence="1">The sequence shown here is derived from an EMBL/GenBank/DDBJ whole genome shotgun (WGS) entry which is preliminary data.</text>
</comment>
<accession>A0A0D1KM15</accession>